<dbReference type="OrthoDB" id="555447at2"/>
<dbReference type="GO" id="GO:0016758">
    <property type="term" value="F:hexosyltransferase activity"/>
    <property type="evidence" value="ECO:0007669"/>
    <property type="project" value="InterPro"/>
</dbReference>
<name>A0A2V1HTK5_9MICO</name>
<proteinExistence type="predicted"/>
<feature type="domain" description="Glycosyl transferase family 28 C-terminal" evidence="2">
    <location>
        <begin position="187"/>
        <end position="320"/>
    </location>
</feature>
<dbReference type="SUPFAM" id="SSF53756">
    <property type="entry name" value="UDP-Glycosyltransferase/glycogen phosphorylase"/>
    <property type="match status" value="1"/>
</dbReference>
<accession>A0A2V1HTK5</accession>
<organism evidence="3 4">
    <name type="scientific">Amnibacterium flavum</name>
    <dbReference type="NCBI Taxonomy" id="2173173"/>
    <lineage>
        <taxon>Bacteria</taxon>
        <taxon>Bacillati</taxon>
        <taxon>Actinomycetota</taxon>
        <taxon>Actinomycetes</taxon>
        <taxon>Micrococcales</taxon>
        <taxon>Microbacteriaceae</taxon>
        <taxon>Amnibacterium</taxon>
    </lineage>
</organism>
<evidence type="ECO:0000313" key="4">
    <source>
        <dbReference type="Proteomes" id="UP000244893"/>
    </source>
</evidence>
<comment type="caution">
    <text evidence="3">The sequence shown here is derived from an EMBL/GenBank/DDBJ whole genome shotgun (WGS) entry which is preliminary data.</text>
</comment>
<dbReference type="EMBL" id="QEOP01000001">
    <property type="protein sequence ID" value="PVZ95903.1"/>
    <property type="molecule type" value="Genomic_DNA"/>
</dbReference>
<feature type="region of interest" description="Disordered" evidence="1">
    <location>
        <begin position="317"/>
        <end position="341"/>
    </location>
</feature>
<evidence type="ECO:0000259" key="2">
    <source>
        <dbReference type="Pfam" id="PF04101"/>
    </source>
</evidence>
<dbReference type="Gene3D" id="3.40.50.2000">
    <property type="entry name" value="Glycogen Phosphorylase B"/>
    <property type="match status" value="2"/>
</dbReference>
<dbReference type="AlphaFoldDB" id="A0A2V1HTK5"/>
<dbReference type="Pfam" id="PF04101">
    <property type="entry name" value="Glyco_tran_28_C"/>
    <property type="match status" value="1"/>
</dbReference>
<gene>
    <name evidence="3" type="ORF">DDQ50_05405</name>
</gene>
<reference evidence="3 4" key="1">
    <citation type="submission" date="2018-05" db="EMBL/GenBank/DDBJ databases">
        <title>Amnibacterium sp. M8JJ-5, whole genome shotgun sequence.</title>
        <authorList>
            <person name="Tuo L."/>
        </authorList>
    </citation>
    <scope>NUCLEOTIDE SEQUENCE [LARGE SCALE GENOMIC DNA]</scope>
    <source>
        <strain evidence="3 4">M8JJ-5</strain>
    </source>
</reference>
<evidence type="ECO:0000313" key="3">
    <source>
        <dbReference type="EMBL" id="PVZ95903.1"/>
    </source>
</evidence>
<dbReference type="PANTHER" id="PTHR21015">
    <property type="entry name" value="UDP-N-ACETYLGLUCOSAMINE--N-ACETYLMURAMYL-(PENTAPEPTIDE) PYROPHOSPHORYL-UNDECAPRENOL N-ACETYLGLUCOSAMINE TRANSFERASE 1"/>
    <property type="match status" value="1"/>
</dbReference>
<sequence>MPEPSARSSDATAPTERTPVARALLVCSGGGHLKQLSILAQRIGIPNDEQLWVTFDTGLSRSLLADREVIYARYAAPRDGVNIVRNAIQARKVLKGQSFDLAISTGASLAVSYLPLAARRGISSHYIESAARAAGPSVTGKIIARDRKVQTYTQYPAWSSDRWKYRGSIFDQYAAGDDIPDRPITRVVVTVGTTESYGFTRLFDSIVPLLSGREVLWQTGTTDMTPYGVTGRTTVPHAELDAAVAEADVVIAHAGTGAALTAIEHGKCPILVPRLSEHGEHIDDHQIQIAGELARRGLAISAAPDQIDEELLRAAARRTNRPETEPPRFVLDGPALDPVRV</sequence>
<protein>
    <submittedName>
        <fullName evidence="3">Glycosyl transferase family 28</fullName>
    </submittedName>
</protein>
<dbReference type="InterPro" id="IPR007235">
    <property type="entry name" value="Glyco_trans_28_C"/>
</dbReference>
<dbReference type="Proteomes" id="UP000244893">
    <property type="component" value="Unassembled WGS sequence"/>
</dbReference>
<keyword evidence="4" id="KW-1185">Reference proteome</keyword>
<dbReference type="PANTHER" id="PTHR21015:SF22">
    <property type="entry name" value="GLYCOSYLTRANSFERASE"/>
    <property type="match status" value="1"/>
</dbReference>
<keyword evidence="3" id="KW-0808">Transferase</keyword>
<evidence type="ECO:0000256" key="1">
    <source>
        <dbReference type="SAM" id="MobiDB-lite"/>
    </source>
</evidence>